<feature type="transmembrane region" description="Helical" evidence="2">
    <location>
        <begin position="87"/>
        <end position="107"/>
    </location>
</feature>
<keyword evidence="2" id="KW-0812">Transmembrane</keyword>
<keyword evidence="2" id="KW-1133">Transmembrane helix</keyword>
<organism evidence="3 4">
    <name type="scientific">Seminavis robusta</name>
    <dbReference type="NCBI Taxonomy" id="568900"/>
    <lineage>
        <taxon>Eukaryota</taxon>
        <taxon>Sar</taxon>
        <taxon>Stramenopiles</taxon>
        <taxon>Ochrophyta</taxon>
        <taxon>Bacillariophyta</taxon>
        <taxon>Bacillariophyceae</taxon>
        <taxon>Bacillariophycidae</taxon>
        <taxon>Naviculales</taxon>
        <taxon>Naviculaceae</taxon>
        <taxon>Seminavis</taxon>
    </lineage>
</organism>
<feature type="transmembrane region" description="Helical" evidence="2">
    <location>
        <begin position="119"/>
        <end position="138"/>
    </location>
</feature>
<feature type="compositionally biased region" description="Pro residues" evidence="1">
    <location>
        <begin position="840"/>
        <end position="849"/>
    </location>
</feature>
<reference evidence="3" key="1">
    <citation type="submission" date="2020-06" db="EMBL/GenBank/DDBJ databases">
        <authorList>
            <consortium name="Plant Systems Biology data submission"/>
        </authorList>
    </citation>
    <scope>NUCLEOTIDE SEQUENCE</scope>
    <source>
        <strain evidence="3">D6</strain>
    </source>
</reference>
<feature type="compositionally biased region" description="Polar residues" evidence="1">
    <location>
        <begin position="868"/>
        <end position="879"/>
    </location>
</feature>
<dbReference type="OrthoDB" id="48729at2759"/>
<feature type="region of interest" description="Disordered" evidence="1">
    <location>
        <begin position="409"/>
        <end position="453"/>
    </location>
</feature>
<sequence>MGNTHAFEHRLPAIFAGSFASIALGLLSVSGAHCRFLKIQAKDGYALSLSDGTVPPGEASTYLGVICVNPLYDDILEDDAVFTLSRVCLFVALAMGSFTCVLSWALSSFVTPTEANWKLLSVVAAVSTLLQMPVFLLFETDPCTHFVDVQECVLSSGGYYLILSSVCWVIVALVTQFMDPPRWADELNAWKTSATNHQRTDVTPHHVVSIQDEHGTDGDSQAPLLKPPSKISFLSRVQNTWTHNKSREGELADLPFNHTDSLSVDEDPITKLRSSNLLEPTTDITELSLVVIPIDRRTPPMTDDADADALSHAEDGEFPVQVTEERSVSVFKPLPPPSLDAISVDSCQQEQQDLQMVVWDASFAEDQTETHIVQGIYSDLENPPELVGETKMILADSCAMMNQNISIFDEPCSTPTKEERTEPTSIAETQIASTEPSESVHQYSSASNGEKDTTILLEHTSQPTEQRRKPGKLKMSSSRFLKKLSETVKKGPKVVGRSGKNQRYALISDDESVASLSLFPTEVIIYDNAEIPGMPGTPSKQSDFPSFDPSFSNTAQAWEDPPITYMESFDDCTTEEEDEPNPIISPDVSMDTGGPSDEGDDDESSDPSDCDVPPYEGVIPKNDSQRNAKSYSSLRSIVSSTSLLETMIEEETDDDLREFYSSPYGLVRSQSAPVPNQYVSENIQQRPSQHISMDGQNSVSTMDSAAFMPSTSYSEEVEHSCLDDVQLAPVMSFHANMESNKHNYEEASWAQHVSVYDSLVANIENNQRNYEEASWAQHVSVYDSLAITDLEDLENLLATDHSQIAGNDEERSGASSPGDEARAQTASEIESPEYTALPITKPPDVPVPISPTSTAPETPSPGRAIQEGNPNQQDLSTSFESTDLSWKEDRELRGGIHAVPIPDSPCNISDRVTRARESRIRRLQQENASTSLASSKVEVEDDCHGVSTMASVVDKLDLELIEVLRPDGCEYGPDERSL</sequence>
<evidence type="ECO:0000313" key="3">
    <source>
        <dbReference type="EMBL" id="CAB9514353.1"/>
    </source>
</evidence>
<dbReference type="Proteomes" id="UP001153069">
    <property type="component" value="Unassembled WGS sequence"/>
</dbReference>
<evidence type="ECO:0000256" key="1">
    <source>
        <dbReference type="SAM" id="MobiDB-lite"/>
    </source>
</evidence>
<keyword evidence="2" id="KW-0472">Membrane</keyword>
<gene>
    <name evidence="3" type="ORF">SEMRO_648_G181110.1</name>
</gene>
<proteinExistence type="predicted"/>
<feature type="region of interest" description="Disordered" evidence="1">
    <location>
        <begin position="534"/>
        <end position="630"/>
    </location>
</feature>
<feature type="compositionally biased region" description="Acidic residues" evidence="1">
    <location>
        <begin position="568"/>
        <end position="580"/>
    </location>
</feature>
<dbReference type="EMBL" id="CAICTM010000647">
    <property type="protein sequence ID" value="CAB9514353.1"/>
    <property type="molecule type" value="Genomic_DNA"/>
</dbReference>
<dbReference type="AlphaFoldDB" id="A0A9N8E4P7"/>
<feature type="compositionally biased region" description="Low complexity" evidence="1">
    <location>
        <begin position="542"/>
        <end position="552"/>
    </location>
</feature>
<feature type="compositionally biased region" description="Low complexity" evidence="1">
    <location>
        <begin position="850"/>
        <end position="861"/>
    </location>
</feature>
<evidence type="ECO:0000256" key="2">
    <source>
        <dbReference type="SAM" id="Phobius"/>
    </source>
</evidence>
<name>A0A9N8E4P7_9STRA</name>
<feature type="transmembrane region" description="Helical" evidence="2">
    <location>
        <begin position="12"/>
        <end position="32"/>
    </location>
</feature>
<accession>A0A9N8E4P7</accession>
<feature type="compositionally biased region" description="Polar residues" evidence="1">
    <location>
        <begin position="423"/>
        <end position="448"/>
    </location>
</feature>
<feature type="compositionally biased region" description="Acidic residues" evidence="1">
    <location>
        <begin position="597"/>
        <end position="609"/>
    </location>
</feature>
<feature type="region of interest" description="Disordered" evidence="1">
    <location>
        <begin position="803"/>
        <end position="879"/>
    </location>
</feature>
<keyword evidence="4" id="KW-1185">Reference proteome</keyword>
<evidence type="ECO:0000313" key="4">
    <source>
        <dbReference type="Proteomes" id="UP001153069"/>
    </source>
</evidence>
<comment type="caution">
    <text evidence="3">The sequence shown here is derived from an EMBL/GenBank/DDBJ whole genome shotgun (WGS) entry which is preliminary data.</text>
</comment>
<protein>
    <submittedName>
        <fullName evidence="3">Uncharacterized protein</fullName>
    </submittedName>
</protein>
<feature type="transmembrane region" description="Helical" evidence="2">
    <location>
        <begin position="159"/>
        <end position="178"/>
    </location>
</feature>